<evidence type="ECO:0000313" key="7">
    <source>
        <dbReference type="Proteomes" id="UP001156398"/>
    </source>
</evidence>
<dbReference type="PANTHER" id="PTHR46496">
    <property type="match status" value="1"/>
</dbReference>
<protein>
    <submittedName>
        <fullName evidence="6">FAD-dependent monooxygenase</fullName>
    </submittedName>
</protein>
<evidence type="ECO:0000256" key="1">
    <source>
        <dbReference type="ARBA" id="ARBA00001974"/>
    </source>
</evidence>
<reference evidence="6 7" key="1">
    <citation type="submission" date="2023-05" db="EMBL/GenBank/DDBJ databases">
        <title>Streptantibioticus silvisoli sp. nov., acidotolerant actinomycetes 1 from pine litter.</title>
        <authorList>
            <person name="Swiecimska M."/>
            <person name="Golinska P."/>
            <person name="Sangal V."/>
            <person name="Wachnowicz B."/>
            <person name="Goodfellow M."/>
        </authorList>
    </citation>
    <scope>NUCLEOTIDE SEQUENCE [LARGE SCALE GENOMIC DNA]</scope>
    <source>
        <strain evidence="6 7">SL54</strain>
    </source>
</reference>
<evidence type="ECO:0000256" key="4">
    <source>
        <dbReference type="ARBA" id="ARBA00023002"/>
    </source>
</evidence>
<keyword evidence="2" id="KW-0285">Flavoprotein</keyword>
<dbReference type="RefSeq" id="WP_271323811.1">
    <property type="nucleotide sequence ID" value="NZ_JAAGKO020000029.1"/>
</dbReference>
<evidence type="ECO:0000259" key="5">
    <source>
        <dbReference type="Pfam" id="PF01494"/>
    </source>
</evidence>
<organism evidence="6 7">
    <name type="scientific">Streptantibioticus silvisoli</name>
    <dbReference type="NCBI Taxonomy" id="2705255"/>
    <lineage>
        <taxon>Bacteria</taxon>
        <taxon>Bacillati</taxon>
        <taxon>Actinomycetota</taxon>
        <taxon>Actinomycetes</taxon>
        <taxon>Kitasatosporales</taxon>
        <taxon>Streptomycetaceae</taxon>
        <taxon>Streptantibioticus</taxon>
    </lineage>
</organism>
<gene>
    <name evidence="6" type="ORF">POF43_019885</name>
</gene>
<dbReference type="InterPro" id="IPR002938">
    <property type="entry name" value="FAD-bd"/>
</dbReference>
<dbReference type="InterPro" id="IPR036188">
    <property type="entry name" value="FAD/NAD-bd_sf"/>
</dbReference>
<dbReference type="Pfam" id="PF01494">
    <property type="entry name" value="FAD_binding_3"/>
    <property type="match status" value="1"/>
</dbReference>
<evidence type="ECO:0000313" key="6">
    <source>
        <dbReference type="EMBL" id="MDI5964956.1"/>
    </source>
</evidence>
<dbReference type="Proteomes" id="UP001156398">
    <property type="component" value="Unassembled WGS sequence"/>
</dbReference>
<keyword evidence="4" id="KW-0560">Oxidoreductase</keyword>
<dbReference type="PANTHER" id="PTHR46496:SF1">
    <property type="entry name" value="ZEAXANTHIN EPOXIDASE, CHLOROPLASTIC"/>
    <property type="match status" value="1"/>
</dbReference>
<comment type="cofactor">
    <cofactor evidence="1">
        <name>FAD</name>
        <dbReference type="ChEBI" id="CHEBI:57692"/>
    </cofactor>
</comment>
<comment type="caution">
    <text evidence="6">The sequence shown here is derived from an EMBL/GenBank/DDBJ whole genome shotgun (WGS) entry which is preliminary data.</text>
</comment>
<evidence type="ECO:0000256" key="3">
    <source>
        <dbReference type="ARBA" id="ARBA00022827"/>
    </source>
</evidence>
<dbReference type="GO" id="GO:0004497">
    <property type="term" value="F:monooxygenase activity"/>
    <property type="evidence" value="ECO:0007669"/>
    <property type="project" value="UniProtKB-KW"/>
</dbReference>
<keyword evidence="3" id="KW-0274">FAD</keyword>
<dbReference type="EMBL" id="JAAGKO020000029">
    <property type="protein sequence ID" value="MDI5964956.1"/>
    <property type="molecule type" value="Genomic_DNA"/>
</dbReference>
<sequence>MRVIIAGGGIVGLTTATALRRAGADVVVCEQAPQVRAAGASIGLWRNALEVFAGIGLGERVDALGTGVSTWFYDASGRGFRAPGATDEDHDFLLVPRLQLNELLAAAAGGSTVRYDSKVIGFEEDGDAVTVRFADGSHERADLLIGADGVFSRVREQLLPGSTAQEHRGHHAWRATVPSRNEPARGSVLTVGSRRSRGGYVRTYGGMTMWMVNQFDCSPLSGSLKRQALERAAHLNDNGWNDALVELIEATPDEAILHNRVMLVPPLPRWTSDRVVLIGDAAHGLSPHIAAGGTLGVEDVGVLTRELGGQPDLRQALKAYEADRAPRYASVRDFSLAVENAATAPQYAEHYAAFSHWMLAGAPRPDQARTR</sequence>
<dbReference type="SUPFAM" id="SSF51905">
    <property type="entry name" value="FAD/NAD(P)-binding domain"/>
    <property type="match status" value="1"/>
</dbReference>
<dbReference type="Gene3D" id="3.50.50.60">
    <property type="entry name" value="FAD/NAD(P)-binding domain"/>
    <property type="match status" value="1"/>
</dbReference>
<dbReference type="PRINTS" id="PR00420">
    <property type="entry name" value="RNGMNOXGNASE"/>
</dbReference>
<proteinExistence type="predicted"/>
<feature type="domain" description="FAD-binding" evidence="5">
    <location>
        <begin position="2"/>
        <end position="334"/>
    </location>
</feature>
<evidence type="ECO:0000256" key="2">
    <source>
        <dbReference type="ARBA" id="ARBA00022630"/>
    </source>
</evidence>
<keyword evidence="7" id="KW-1185">Reference proteome</keyword>
<accession>A0ABT6W622</accession>
<name>A0ABT6W622_9ACTN</name>
<keyword evidence="6" id="KW-0503">Monooxygenase</keyword>